<dbReference type="SUPFAM" id="SSF53254">
    <property type="entry name" value="Phosphoglycerate mutase-like"/>
    <property type="match status" value="1"/>
</dbReference>
<comment type="catalytic activity">
    <reaction evidence="10">
        <text>1D-myo-inositol hexakisphosphate + ATP = 1-diphospho-1D-myo-inositol 2,3,4,5,6-pentakisphosphate + ADP</text>
        <dbReference type="Rhea" id="RHEA:37459"/>
        <dbReference type="ChEBI" id="CHEBI:30616"/>
        <dbReference type="ChEBI" id="CHEBI:58130"/>
        <dbReference type="ChEBI" id="CHEBI:74946"/>
        <dbReference type="ChEBI" id="CHEBI:456216"/>
        <dbReference type="EC" id="2.7.4.24"/>
    </reaction>
    <physiologicalReaction direction="left-to-right" evidence="10">
        <dbReference type="Rhea" id="RHEA:37460"/>
    </physiologicalReaction>
</comment>
<dbReference type="InterPro" id="IPR000560">
    <property type="entry name" value="His_Pase_clade-2"/>
</dbReference>
<evidence type="ECO:0000256" key="3">
    <source>
        <dbReference type="ARBA" id="ARBA00012893"/>
    </source>
</evidence>
<name>A0AAU9MMX8_9ASTR</name>
<dbReference type="EC" id="2.7.4.24" evidence="3"/>
<dbReference type="GO" id="GO:0032958">
    <property type="term" value="P:inositol phosphate biosynthetic process"/>
    <property type="evidence" value="ECO:0007669"/>
    <property type="project" value="TreeGrafter"/>
</dbReference>
<evidence type="ECO:0000256" key="6">
    <source>
        <dbReference type="ARBA" id="ARBA00022741"/>
    </source>
</evidence>
<dbReference type="EMBL" id="CAKMRJ010002223">
    <property type="protein sequence ID" value="CAH1427932.1"/>
    <property type="molecule type" value="Genomic_DNA"/>
</dbReference>
<dbReference type="InterPro" id="IPR037446">
    <property type="entry name" value="His_Pase_VIP1"/>
</dbReference>
<evidence type="ECO:0000256" key="2">
    <source>
        <dbReference type="ARBA" id="ARBA00005609"/>
    </source>
</evidence>
<keyword evidence="8" id="KW-0067">ATP-binding</keyword>
<dbReference type="InterPro" id="IPR000719">
    <property type="entry name" value="Prot_kinase_dom"/>
</dbReference>
<comment type="caution">
    <text evidence="12">The sequence shown here is derived from an EMBL/GenBank/DDBJ whole genome shotgun (WGS) entry which is preliminary data.</text>
</comment>
<dbReference type="GO" id="GO:0006020">
    <property type="term" value="P:inositol metabolic process"/>
    <property type="evidence" value="ECO:0007669"/>
    <property type="project" value="TreeGrafter"/>
</dbReference>
<keyword evidence="7" id="KW-0418">Kinase</keyword>
<dbReference type="PANTHER" id="PTHR12750:SF9">
    <property type="entry name" value="INOSITOL HEXAKISPHOSPHATE AND DIPHOSPHOINOSITOL-PENTAKISPHOSPHATE KINASE"/>
    <property type="match status" value="1"/>
</dbReference>
<comment type="catalytic activity">
    <reaction evidence="9">
        <text>5-diphospho-1D-myo-inositol 1,2,3,4,6-pentakisphosphate + ATP + H(+) = 1,5-bis(diphospho)-1D-myo-inositol 2,3,4,6-tetrakisphosphate + ADP</text>
        <dbReference type="Rhea" id="RHEA:10276"/>
        <dbReference type="ChEBI" id="CHEBI:15378"/>
        <dbReference type="ChEBI" id="CHEBI:30616"/>
        <dbReference type="ChEBI" id="CHEBI:58628"/>
        <dbReference type="ChEBI" id="CHEBI:77983"/>
        <dbReference type="ChEBI" id="CHEBI:456216"/>
        <dbReference type="EC" id="2.7.4.24"/>
    </reaction>
    <physiologicalReaction direction="left-to-right" evidence="9">
        <dbReference type="Rhea" id="RHEA:10277"/>
    </physiologicalReaction>
</comment>
<dbReference type="GO" id="GO:0004672">
    <property type="term" value="F:protein kinase activity"/>
    <property type="evidence" value="ECO:0007669"/>
    <property type="project" value="InterPro"/>
</dbReference>
<accession>A0AAU9MMX8</accession>
<feature type="domain" description="Protein kinase" evidence="11">
    <location>
        <begin position="1"/>
        <end position="291"/>
    </location>
</feature>
<dbReference type="Proteomes" id="UP001157418">
    <property type="component" value="Unassembled WGS sequence"/>
</dbReference>
<dbReference type="InterPro" id="IPR011009">
    <property type="entry name" value="Kinase-like_dom_sf"/>
</dbReference>
<dbReference type="GO" id="GO:0000828">
    <property type="term" value="F:inositol hexakisphosphate kinase activity"/>
    <property type="evidence" value="ECO:0007669"/>
    <property type="project" value="UniProtKB-ARBA"/>
</dbReference>
<dbReference type="PROSITE" id="PS50011">
    <property type="entry name" value="PROTEIN_KINASE_DOM"/>
    <property type="match status" value="1"/>
</dbReference>
<evidence type="ECO:0000256" key="5">
    <source>
        <dbReference type="ARBA" id="ARBA00022679"/>
    </source>
</evidence>
<keyword evidence="13" id="KW-1185">Reference proteome</keyword>
<organism evidence="12 13">
    <name type="scientific">Lactuca virosa</name>
    <dbReference type="NCBI Taxonomy" id="75947"/>
    <lineage>
        <taxon>Eukaryota</taxon>
        <taxon>Viridiplantae</taxon>
        <taxon>Streptophyta</taxon>
        <taxon>Embryophyta</taxon>
        <taxon>Tracheophyta</taxon>
        <taxon>Spermatophyta</taxon>
        <taxon>Magnoliopsida</taxon>
        <taxon>eudicotyledons</taxon>
        <taxon>Gunneridae</taxon>
        <taxon>Pentapetalae</taxon>
        <taxon>asterids</taxon>
        <taxon>campanulids</taxon>
        <taxon>Asterales</taxon>
        <taxon>Asteraceae</taxon>
        <taxon>Cichorioideae</taxon>
        <taxon>Cichorieae</taxon>
        <taxon>Lactucinae</taxon>
        <taxon>Lactuca</taxon>
    </lineage>
</organism>
<sequence>MLQQCSHPNVVRYLGNYQGEEYLWIVMEYCGGGSVANLMNVTDEALEEYQIAYICTEALKGLSYFHSIFKVHRDIKGGNILLNEQGSWAEELGRYFRNNVYPGEGTGLLRLHITYCHDLKIYSSDEGHVQIAGVAFAKGILDLEGQLTPALVSLVSKDSSMLDGLDNASIEMEEAKVRLNELITTGVKAAQANRLFNKKPWMVNGAGLPLNAADLLPTLVKYLFNRRASELYNECGRSQPASDALAKVLWKMLLEEDGKENMVSNLVSLICYREKDSRANDAPSLFDLAFLSAQILHLTLKRWLQLDLKLVVDIEIAGAPNAGKSMFLSVISVDM</sequence>
<evidence type="ECO:0000259" key="11">
    <source>
        <dbReference type="PROSITE" id="PS50011"/>
    </source>
</evidence>
<dbReference type="GO" id="GO:0033857">
    <property type="term" value="F:5-diphosphoinositol pentakisphosphate 1-kinase activity"/>
    <property type="evidence" value="ECO:0007669"/>
    <property type="project" value="TreeGrafter"/>
</dbReference>
<dbReference type="Pfam" id="PF00069">
    <property type="entry name" value="Pkinase"/>
    <property type="match status" value="1"/>
</dbReference>
<comment type="similarity">
    <text evidence="2">Belongs to the histidine acid phosphatase family. VIP1 subfamily.</text>
</comment>
<dbReference type="PANTHER" id="PTHR12750">
    <property type="entry name" value="DIPHOSPHOINOSITOL PENTAKISPHOSPHATE KINASE"/>
    <property type="match status" value="1"/>
</dbReference>
<evidence type="ECO:0000256" key="4">
    <source>
        <dbReference type="ARBA" id="ARBA00022490"/>
    </source>
</evidence>
<evidence type="ECO:0000313" key="12">
    <source>
        <dbReference type="EMBL" id="CAH1427932.1"/>
    </source>
</evidence>
<dbReference type="InterPro" id="IPR029033">
    <property type="entry name" value="His_PPase_superfam"/>
</dbReference>
<keyword evidence="5" id="KW-0808">Transferase</keyword>
<dbReference type="AlphaFoldDB" id="A0AAU9MMX8"/>
<dbReference type="SUPFAM" id="SSF56112">
    <property type="entry name" value="Protein kinase-like (PK-like)"/>
    <property type="match status" value="1"/>
</dbReference>
<evidence type="ECO:0000313" key="13">
    <source>
        <dbReference type="Proteomes" id="UP001157418"/>
    </source>
</evidence>
<evidence type="ECO:0000256" key="8">
    <source>
        <dbReference type="ARBA" id="ARBA00022840"/>
    </source>
</evidence>
<evidence type="ECO:0000256" key="7">
    <source>
        <dbReference type="ARBA" id="ARBA00022777"/>
    </source>
</evidence>
<dbReference type="GO" id="GO:0005737">
    <property type="term" value="C:cytoplasm"/>
    <property type="evidence" value="ECO:0007669"/>
    <property type="project" value="UniProtKB-SubCell"/>
</dbReference>
<evidence type="ECO:0000256" key="1">
    <source>
        <dbReference type="ARBA" id="ARBA00004496"/>
    </source>
</evidence>
<proteinExistence type="inferred from homology"/>
<keyword evidence="6" id="KW-0547">Nucleotide-binding</keyword>
<keyword evidence="4" id="KW-0963">Cytoplasm</keyword>
<dbReference type="Pfam" id="PF00328">
    <property type="entry name" value="His_Phos_2"/>
    <property type="match status" value="1"/>
</dbReference>
<dbReference type="GO" id="GO:0005524">
    <property type="term" value="F:ATP binding"/>
    <property type="evidence" value="ECO:0007669"/>
    <property type="project" value="UniProtKB-KW"/>
</dbReference>
<protein>
    <recommendedName>
        <fullName evidence="3">diphosphoinositol-pentakisphosphate 1-kinase</fullName>
        <ecNumber evidence="3">2.7.4.24</ecNumber>
    </recommendedName>
</protein>
<gene>
    <name evidence="12" type="ORF">LVIROSA_LOCUS14899</name>
</gene>
<evidence type="ECO:0000256" key="10">
    <source>
        <dbReference type="ARBA" id="ARBA00034629"/>
    </source>
</evidence>
<dbReference type="Gene3D" id="1.10.510.10">
    <property type="entry name" value="Transferase(Phosphotransferase) domain 1"/>
    <property type="match status" value="1"/>
</dbReference>
<comment type="subcellular location">
    <subcellularLocation>
        <location evidence="1">Cytoplasm</location>
    </subcellularLocation>
</comment>
<evidence type="ECO:0000256" key="9">
    <source>
        <dbReference type="ARBA" id="ARBA00033696"/>
    </source>
</evidence>
<reference evidence="12 13" key="1">
    <citation type="submission" date="2022-01" db="EMBL/GenBank/DDBJ databases">
        <authorList>
            <person name="Xiong W."/>
            <person name="Schranz E."/>
        </authorList>
    </citation>
    <scope>NUCLEOTIDE SEQUENCE [LARGE SCALE GENOMIC DNA]</scope>
</reference>
<dbReference type="SMART" id="SM00220">
    <property type="entry name" value="S_TKc"/>
    <property type="match status" value="1"/>
</dbReference>